<dbReference type="Pfam" id="PF11737">
    <property type="entry name" value="DUF3300"/>
    <property type="match status" value="1"/>
</dbReference>
<comment type="caution">
    <text evidence="3">The sequence shown here is derived from an EMBL/GenBank/DDBJ whole genome shotgun (WGS) entry which is preliminary data.</text>
</comment>
<dbReference type="Proteomes" id="UP000235994">
    <property type="component" value="Unassembled WGS sequence"/>
</dbReference>
<proteinExistence type="predicted"/>
<reference evidence="3 4" key="1">
    <citation type="submission" date="2018-01" db="EMBL/GenBank/DDBJ databases">
        <title>The draft genome of an aniline degradation strain ANB-1.</title>
        <authorList>
            <person name="Zhang L."/>
            <person name="Jiang J."/>
        </authorList>
    </citation>
    <scope>NUCLEOTIDE SEQUENCE [LARGE SCALE GENOMIC DNA]</scope>
    <source>
        <strain evidence="3 4">ANB-1</strain>
    </source>
</reference>
<keyword evidence="4" id="KW-1185">Reference proteome</keyword>
<feature type="compositionally biased region" description="Low complexity" evidence="1">
    <location>
        <begin position="391"/>
        <end position="404"/>
    </location>
</feature>
<feature type="signal peptide" evidence="2">
    <location>
        <begin position="1"/>
        <end position="23"/>
    </location>
</feature>
<dbReference type="PANTHER" id="PTHR40269">
    <property type="entry name" value="OUTER MEMBRANE PROTEIN-RELATED"/>
    <property type="match status" value="1"/>
</dbReference>
<evidence type="ECO:0000313" key="3">
    <source>
        <dbReference type="EMBL" id="PND35178.1"/>
    </source>
</evidence>
<feature type="compositionally biased region" description="Low complexity" evidence="1">
    <location>
        <begin position="314"/>
        <end position="325"/>
    </location>
</feature>
<feature type="compositionally biased region" description="Basic and acidic residues" evidence="1">
    <location>
        <begin position="293"/>
        <end position="313"/>
    </location>
</feature>
<accession>A0A2N8KNZ9</accession>
<feature type="chain" id="PRO_5014724754" evidence="2">
    <location>
        <begin position="24"/>
        <end position="419"/>
    </location>
</feature>
<dbReference type="PANTHER" id="PTHR40269:SF1">
    <property type="entry name" value="OUTER MEMBRANE PROTEIN"/>
    <property type="match status" value="1"/>
</dbReference>
<evidence type="ECO:0000256" key="2">
    <source>
        <dbReference type="SAM" id="SignalP"/>
    </source>
</evidence>
<dbReference type="RefSeq" id="WP_102771123.1">
    <property type="nucleotide sequence ID" value="NZ_POQS01000001.1"/>
</dbReference>
<dbReference type="InterPro" id="IPR021728">
    <property type="entry name" value="DUF3300"/>
</dbReference>
<keyword evidence="2" id="KW-0732">Signal</keyword>
<evidence type="ECO:0000256" key="1">
    <source>
        <dbReference type="SAM" id="MobiDB-lite"/>
    </source>
</evidence>
<dbReference type="AlphaFoldDB" id="A0A2N8KNZ9"/>
<feature type="compositionally biased region" description="Basic and acidic residues" evidence="1">
    <location>
        <begin position="343"/>
        <end position="368"/>
    </location>
</feature>
<feature type="region of interest" description="Disordered" evidence="1">
    <location>
        <begin position="257"/>
        <end position="419"/>
    </location>
</feature>
<evidence type="ECO:0000313" key="4">
    <source>
        <dbReference type="Proteomes" id="UP000235994"/>
    </source>
</evidence>
<sequence>MRRLLRHFFITLALLCASTAAHAQSSFGKEQLDQMLAPVALYPDALLSQLLMASTYPDDVAAAAAWSAGHTSLSGDAAVKAVQDQPWDPSVMSLAAFPSVLDMMGRQPDWVRNVGDAFLDQPEDVMSSVQRLRAQAQAAGTLNSDAQQKVSTQTEGGATVVTIEPASPDVVYVPSYNPATTYGTWPYPSYPPAYYPPPPGSMFASAMVSGLAFGAGIAITDSLWGGFDWGHNDVDIDVNRYNHINVNRRLDARSNNVTWNHDPARRGATPYRNSATRQRYDAQRRVGATAHRPSADQARRDHAQQVMHDRRPAADGARAGAGARTAQHRPEAARPAAHNAPRQRNDARNAAIERSRSANRDNALRGVDRPAPTRHASARGNDRPAAHSARRAGPGAGAHSSGRAGRSGGAHIERGHGRR</sequence>
<name>A0A2N8KNZ9_9BURK</name>
<gene>
    <name evidence="3" type="ORF">C1I89_01935</name>
</gene>
<organism evidence="3 4">
    <name type="scientific">Achromobacter pulmonis</name>
    <dbReference type="NCBI Taxonomy" id="1389932"/>
    <lineage>
        <taxon>Bacteria</taxon>
        <taxon>Pseudomonadati</taxon>
        <taxon>Pseudomonadota</taxon>
        <taxon>Betaproteobacteria</taxon>
        <taxon>Burkholderiales</taxon>
        <taxon>Alcaligenaceae</taxon>
        <taxon>Achromobacter</taxon>
    </lineage>
</organism>
<dbReference type="EMBL" id="POQS01000001">
    <property type="protein sequence ID" value="PND35178.1"/>
    <property type="molecule type" value="Genomic_DNA"/>
</dbReference>
<protein>
    <submittedName>
        <fullName evidence="3">DUF3300 domain-containing protein</fullName>
    </submittedName>
</protein>